<keyword evidence="7 9" id="KW-0057">Aromatic amino acid biosynthesis</keyword>
<dbReference type="InterPro" id="IPR001240">
    <property type="entry name" value="PRAI_dom"/>
</dbReference>
<sequence length="216" mass="23700">MVKIKICGITRLSDALDASLAGADCLGFNFSRRSPRVISPENARAIIAQLPPFVQSAGIFVDQSPEEINEICRFCDLQIAQLHSEQYTPANAQSIHEARVIRVFRPEEDFDVEWVRSYARQSGTNTFLFDAYRPDMEGGTGETIGTALASRIFSELGSSCYTILAGGLNETNVADAIRLVQPWAVDTASGVECEPGIKDPEKIKAFIRAVRLTSIL</sequence>
<comment type="pathway">
    <text evidence="2 9">Amino-acid biosynthesis; L-tryptophan biosynthesis; L-tryptophan from chorismate: step 3/5.</text>
</comment>
<dbReference type="AlphaFoldDB" id="Q0YP33"/>
<dbReference type="UniPathway" id="UPA00035">
    <property type="reaction ID" value="UER00042"/>
</dbReference>
<comment type="caution">
    <text evidence="11">The sequence shown here is derived from an EMBL/GenBank/DDBJ whole genome shotgun (WGS) entry which is preliminary data.</text>
</comment>
<evidence type="ECO:0000256" key="9">
    <source>
        <dbReference type="HAMAP-Rule" id="MF_00135"/>
    </source>
</evidence>
<reference evidence="11 12" key="2">
    <citation type="submission" date="2006-07" db="EMBL/GenBank/DDBJ databases">
        <title>Sequencing of the draft genome and assembly of Chlorobium ferroxidans DSM 13031.</title>
        <authorList>
            <consortium name="US DOE Joint Genome Institute (JGI-PGF)"/>
            <person name="Copeland A."/>
            <person name="Lucas S."/>
            <person name="Lapidus A."/>
            <person name="Barry K."/>
            <person name="Glavina del Rio T."/>
            <person name="Dalin E."/>
            <person name="Tice H."/>
            <person name="Bruce D."/>
            <person name="Pitluck S."/>
            <person name="Richardson P."/>
        </authorList>
    </citation>
    <scope>NUCLEOTIDE SEQUENCE [LARGE SCALE GENOMIC DNA]</scope>
    <source>
        <strain evidence="11 12">DSM 13031</strain>
    </source>
</reference>
<dbReference type="EMBL" id="AASE01000037">
    <property type="protein sequence ID" value="EAT58054.1"/>
    <property type="molecule type" value="Genomic_DNA"/>
</dbReference>
<dbReference type="PANTHER" id="PTHR42894:SF1">
    <property type="entry name" value="N-(5'-PHOSPHORIBOSYL)ANTHRANILATE ISOMERASE"/>
    <property type="match status" value="1"/>
</dbReference>
<evidence type="ECO:0000313" key="12">
    <source>
        <dbReference type="Proteomes" id="UP000004162"/>
    </source>
</evidence>
<accession>Q0YP33</accession>
<protein>
    <recommendedName>
        <fullName evidence="4 9">N-(5'-phosphoribosyl)anthranilate isomerase</fullName>
        <shortName evidence="9">PRAI</shortName>
        <ecNumber evidence="3 9">5.3.1.24</ecNumber>
    </recommendedName>
</protein>
<keyword evidence="6 9" id="KW-0822">Tryptophan biosynthesis</keyword>
<dbReference type="GO" id="GO:0000162">
    <property type="term" value="P:L-tryptophan biosynthetic process"/>
    <property type="evidence" value="ECO:0007669"/>
    <property type="project" value="UniProtKB-UniRule"/>
</dbReference>
<evidence type="ECO:0000256" key="2">
    <source>
        <dbReference type="ARBA" id="ARBA00004664"/>
    </source>
</evidence>
<feature type="domain" description="N-(5'phosphoribosyl) anthranilate isomerase (PRAI)" evidence="10">
    <location>
        <begin position="4"/>
        <end position="208"/>
    </location>
</feature>
<evidence type="ECO:0000313" key="11">
    <source>
        <dbReference type="EMBL" id="EAT58054.1"/>
    </source>
</evidence>
<reference evidence="11 12" key="1">
    <citation type="submission" date="2006-07" db="EMBL/GenBank/DDBJ databases">
        <title>Annotation of the draft genome assembly of Chlorobium ferroxidans DSM 13031.</title>
        <authorList>
            <consortium name="US DOE Joint Genome Institute (JGI-ORNL)"/>
            <person name="Larimer F."/>
            <person name="Land M."/>
            <person name="Hauser L."/>
        </authorList>
    </citation>
    <scope>NUCLEOTIDE SEQUENCE [LARGE SCALE GENOMIC DNA]</scope>
    <source>
        <strain evidence="11 12">DSM 13031</strain>
    </source>
</reference>
<comment type="catalytic activity">
    <reaction evidence="1 9">
        <text>N-(5-phospho-beta-D-ribosyl)anthranilate = 1-(2-carboxyphenylamino)-1-deoxy-D-ribulose 5-phosphate</text>
        <dbReference type="Rhea" id="RHEA:21540"/>
        <dbReference type="ChEBI" id="CHEBI:18277"/>
        <dbReference type="ChEBI" id="CHEBI:58613"/>
        <dbReference type="EC" id="5.3.1.24"/>
    </reaction>
</comment>
<keyword evidence="8 9" id="KW-0413">Isomerase</keyword>
<evidence type="ECO:0000256" key="8">
    <source>
        <dbReference type="ARBA" id="ARBA00023235"/>
    </source>
</evidence>
<evidence type="ECO:0000256" key="6">
    <source>
        <dbReference type="ARBA" id="ARBA00022822"/>
    </source>
</evidence>
<dbReference type="InterPro" id="IPR011060">
    <property type="entry name" value="RibuloseP-bd_barrel"/>
</dbReference>
<name>Q0YP33_9CHLB</name>
<dbReference type="RefSeq" id="WP_006367352.1">
    <property type="nucleotide sequence ID" value="NZ_AASE01000037.1"/>
</dbReference>
<dbReference type="Pfam" id="PF00697">
    <property type="entry name" value="PRAI"/>
    <property type="match status" value="1"/>
</dbReference>
<keyword evidence="12" id="KW-1185">Reference proteome</keyword>
<dbReference type="Proteomes" id="UP000004162">
    <property type="component" value="Unassembled WGS sequence"/>
</dbReference>
<dbReference type="HAMAP" id="MF_00135">
    <property type="entry name" value="PRAI"/>
    <property type="match status" value="1"/>
</dbReference>
<evidence type="ECO:0000259" key="10">
    <source>
        <dbReference type="Pfam" id="PF00697"/>
    </source>
</evidence>
<dbReference type="GO" id="GO:0004640">
    <property type="term" value="F:phosphoribosylanthranilate isomerase activity"/>
    <property type="evidence" value="ECO:0007669"/>
    <property type="project" value="UniProtKB-UniRule"/>
</dbReference>
<evidence type="ECO:0000256" key="1">
    <source>
        <dbReference type="ARBA" id="ARBA00001164"/>
    </source>
</evidence>
<evidence type="ECO:0000256" key="4">
    <source>
        <dbReference type="ARBA" id="ARBA00022272"/>
    </source>
</evidence>
<dbReference type="SUPFAM" id="SSF51366">
    <property type="entry name" value="Ribulose-phoshate binding barrel"/>
    <property type="match status" value="1"/>
</dbReference>
<evidence type="ECO:0000256" key="5">
    <source>
        <dbReference type="ARBA" id="ARBA00022605"/>
    </source>
</evidence>
<dbReference type="OrthoDB" id="9786954at2"/>
<comment type="similarity">
    <text evidence="9">Belongs to the TrpF family.</text>
</comment>
<dbReference type="EC" id="5.3.1.24" evidence="3 9"/>
<dbReference type="Gene3D" id="3.20.20.70">
    <property type="entry name" value="Aldolase class I"/>
    <property type="match status" value="1"/>
</dbReference>
<proteinExistence type="inferred from homology"/>
<dbReference type="InterPro" id="IPR013785">
    <property type="entry name" value="Aldolase_TIM"/>
</dbReference>
<dbReference type="InterPro" id="IPR044643">
    <property type="entry name" value="TrpF_fam"/>
</dbReference>
<evidence type="ECO:0000256" key="3">
    <source>
        <dbReference type="ARBA" id="ARBA00012572"/>
    </source>
</evidence>
<dbReference type="CDD" id="cd00405">
    <property type="entry name" value="PRAI"/>
    <property type="match status" value="1"/>
</dbReference>
<organism evidence="11 12">
    <name type="scientific">Chlorobium ferrooxidans DSM 13031</name>
    <dbReference type="NCBI Taxonomy" id="377431"/>
    <lineage>
        <taxon>Bacteria</taxon>
        <taxon>Pseudomonadati</taxon>
        <taxon>Chlorobiota</taxon>
        <taxon>Chlorobiia</taxon>
        <taxon>Chlorobiales</taxon>
        <taxon>Chlorobiaceae</taxon>
        <taxon>Chlorobium/Pelodictyon group</taxon>
        <taxon>Chlorobium</taxon>
    </lineage>
</organism>
<evidence type="ECO:0000256" key="7">
    <source>
        <dbReference type="ARBA" id="ARBA00023141"/>
    </source>
</evidence>
<dbReference type="PANTHER" id="PTHR42894">
    <property type="entry name" value="N-(5'-PHOSPHORIBOSYL)ANTHRANILATE ISOMERASE"/>
    <property type="match status" value="1"/>
</dbReference>
<keyword evidence="5 9" id="KW-0028">Amino-acid biosynthesis</keyword>
<gene>
    <name evidence="9" type="primary">trpF</name>
    <name evidence="11" type="ORF">CferDRAFT_0052</name>
</gene>